<name>A0A0W4ZU45_PNEJ7</name>
<dbReference type="PANTHER" id="PTHR28106:SF1">
    <property type="entry name" value="MITOCHONDRIAL ATPASE COMPLEX SUBUNIT ATP10"/>
    <property type="match status" value="1"/>
</dbReference>
<dbReference type="eggNOG" id="KOG4614">
    <property type="taxonomic scope" value="Eukaryota"/>
</dbReference>
<dbReference type="GeneID" id="28939677"/>
<dbReference type="VEuPathDB" id="FungiDB:T551_01159"/>
<evidence type="ECO:0000313" key="2">
    <source>
        <dbReference type="Proteomes" id="UP000053447"/>
    </source>
</evidence>
<evidence type="ECO:0008006" key="3">
    <source>
        <dbReference type="Google" id="ProtNLM"/>
    </source>
</evidence>
<comment type="caution">
    <text evidence="1">The sequence shown here is derived from an EMBL/GenBank/DDBJ whole genome shotgun (WGS) entry which is preliminary data.</text>
</comment>
<accession>A0A0W4ZU45</accession>
<protein>
    <recommendedName>
        <fullName evidence="3">Mitochondrial ATPase complex subunit ATP10</fullName>
    </recommendedName>
</protein>
<dbReference type="GO" id="GO:0033615">
    <property type="term" value="P:mitochondrial proton-transporting ATP synthase complex assembly"/>
    <property type="evidence" value="ECO:0007669"/>
    <property type="project" value="TreeGrafter"/>
</dbReference>
<sequence length="280" mass="33082">MLYSGNRIFFVLKNGTKWMNFRNYVNYISLKESEKKQGISPLKTLDHIIGMPLHPFQQKISEENLKTWKKRLNDFLSLERNRKRREELMKDISKSYWDDIQAMKYYQGKRWIAPKNVFRKDKALYVANFYGTTLSNTLGNTVSLIESSPVSLLSVFSSSSGEEHVKSFLSDELRLAVPDMQYIYVNFQESLLKAFLVRIFSAAIRKQVLKEHHNKYFFVNKLPRDVKENMKILNMCVGYVYLVDSQCRIRWAGCGNAIEEEKKYLVKCSQRLVEEYRMKD</sequence>
<dbReference type="EMBL" id="LFWA01000004">
    <property type="protein sequence ID" value="KTW31898.1"/>
    <property type="molecule type" value="Genomic_DNA"/>
</dbReference>
<dbReference type="Proteomes" id="UP000053447">
    <property type="component" value="Unassembled WGS sequence"/>
</dbReference>
<keyword evidence="2" id="KW-1185">Reference proteome</keyword>
<dbReference type="STRING" id="1408657.A0A0W4ZU45"/>
<dbReference type="PANTHER" id="PTHR28106">
    <property type="entry name" value="MITOCHONDRIAL ATPASE COMPLEX SUBUNIT ATP10"/>
    <property type="match status" value="1"/>
</dbReference>
<dbReference type="AlphaFoldDB" id="A0A0W4ZU45"/>
<reference evidence="2" key="1">
    <citation type="journal article" date="2016" name="Nat. Commun.">
        <title>Genome analysis of three Pneumocystis species reveals adaptation mechanisms to life exclusively in mammalian hosts.</title>
        <authorList>
            <person name="Ma L."/>
            <person name="Chen Z."/>
            <person name="Huang D.W."/>
            <person name="Kutty G."/>
            <person name="Ishihara M."/>
            <person name="Wang H."/>
            <person name="Abouelleil A."/>
            <person name="Bishop L."/>
            <person name="Davey E."/>
            <person name="Deng R."/>
            <person name="Deng X."/>
            <person name="Fan L."/>
            <person name="Fantoni G."/>
            <person name="Fitzgerald M."/>
            <person name="Gogineni E."/>
            <person name="Goldberg J.M."/>
            <person name="Handley G."/>
            <person name="Hu X."/>
            <person name="Huber C."/>
            <person name="Jiao X."/>
            <person name="Jones K."/>
            <person name="Levin J.Z."/>
            <person name="Liu Y."/>
            <person name="Macdonald P."/>
            <person name="Melnikov A."/>
            <person name="Raley C."/>
            <person name="Sassi M."/>
            <person name="Sherman B.T."/>
            <person name="Song X."/>
            <person name="Sykes S."/>
            <person name="Tran B."/>
            <person name="Walsh L."/>
            <person name="Xia Y."/>
            <person name="Yang J."/>
            <person name="Young S."/>
            <person name="Zeng Q."/>
            <person name="Zheng X."/>
            <person name="Stephens R."/>
            <person name="Nusbaum C."/>
            <person name="Birren B.W."/>
            <person name="Azadi P."/>
            <person name="Lempicki R.A."/>
            <person name="Cuomo C.A."/>
            <person name="Kovacs J.A."/>
        </authorList>
    </citation>
    <scope>NUCLEOTIDE SEQUENCE [LARGE SCALE GENOMIC DNA]</scope>
    <source>
        <strain evidence="2">RU7</strain>
    </source>
</reference>
<proteinExistence type="predicted"/>
<gene>
    <name evidence="1" type="ORF">T551_01159</name>
</gene>
<dbReference type="Pfam" id="PF05176">
    <property type="entry name" value="ATP-synt_10"/>
    <property type="match status" value="1"/>
</dbReference>
<dbReference type="InterPro" id="IPR007849">
    <property type="entry name" value="ATP10"/>
</dbReference>
<evidence type="ECO:0000313" key="1">
    <source>
        <dbReference type="EMBL" id="KTW31898.1"/>
    </source>
</evidence>
<dbReference type="GO" id="GO:0005743">
    <property type="term" value="C:mitochondrial inner membrane"/>
    <property type="evidence" value="ECO:0007669"/>
    <property type="project" value="TreeGrafter"/>
</dbReference>
<organism evidence="1 2">
    <name type="scientific">Pneumocystis jirovecii (strain RU7)</name>
    <name type="common">Human pneumocystis pneumonia agent</name>
    <dbReference type="NCBI Taxonomy" id="1408657"/>
    <lineage>
        <taxon>Eukaryota</taxon>
        <taxon>Fungi</taxon>
        <taxon>Dikarya</taxon>
        <taxon>Ascomycota</taxon>
        <taxon>Taphrinomycotina</taxon>
        <taxon>Pneumocystomycetes</taxon>
        <taxon>Pneumocystaceae</taxon>
        <taxon>Pneumocystis</taxon>
    </lineage>
</organism>
<dbReference type="OrthoDB" id="17089at2759"/>
<dbReference type="RefSeq" id="XP_018230590.1">
    <property type="nucleotide sequence ID" value="XM_018373422.1"/>
</dbReference>